<dbReference type="Proteomes" id="UP001151760">
    <property type="component" value="Unassembled WGS sequence"/>
</dbReference>
<reference evidence="2" key="1">
    <citation type="journal article" date="2022" name="Int. J. Mol. Sci.">
        <title>Draft Genome of Tanacetum Coccineum: Genomic Comparison of Closely Related Tanacetum-Family Plants.</title>
        <authorList>
            <person name="Yamashiro T."/>
            <person name="Shiraishi A."/>
            <person name="Nakayama K."/>
            <person name="Satake H."/>
        </authorList>
    </citation>
    <scope>NUCLEOTIDE SEQUENCE</scope>
</reference>
<organism evidence="2 3">
    <name type="scientific">Tanacetum coccineum</name>
    <dbReference type="NCBI Taxonomy" id="301880"/>
    <lineage>
        <taxon>Eukaryota</taxon>
        <taxon>Viridiplantae</taxon>
        <taxon>Streptophyta</taxon>
        <taxon>Embryophyta</taxon>
        <taxon>Tracheophyta</taxon>
        <taxon>Spermatophyta</taxon>
        <taxon>Magnoliopsida</taxon>
        <taxon>eudicotyledons</taxon>
        <taxon>Gunneridae</taxon>
        <taxon>Pentapetalae</taxon>
        <taxon>asterids</taxon>
        <taxon>campanulids</taxon>
        <taxon>Asterales</taxon>
        <taxon>Asteraceae</taxon>
        <taxon>Asteroideae</taxon>
        <taxon>Anthemideae</taxon>
        <taxon>Anthemidinae</taxon>
        <taxon>Tanacetum</taxon>
    </lineage>
</organism>
<reference evidence="2" key="2">
    <citation type="submission" date="2022-01" db="EMBL/GenBank/DDBJ databases">
        <authorList>
            <person name="Yamashiro T."/>
            <person name="Shiraishi A."/>
            <person name="Satake H."/>
            <person name="Nakayama K."/>
        </authorList>
    </citation>
    <scope>NUCLEOTIDE SEQUENCE</scope>
</reference>
<name>A0ABQ5D4I2_9ASTR</name>
<accession>A0ABQ5D4I2</accession>
<dbReference type="EMBL" id="BQNB010014915">
    <property type="protein sequence ID" value="GJT33874.1"/>
    <property type="molecule type" value="Genomic_DNA"/>
</dbReference>
<protein>
    <submittedName>
        <fullName evidence="2">Uncharacterized protein</fullName>
    </submittedName>
</protein>
<keyword evidence="3" id="KW-1185">Reference proteome</keyword>
<comment type="caution">
    <text evidence="2">The sequence shown here is derived from an EMBL/GenBank/DDBJ whole genome shotgun (WGS) entry which is preliminary data.</text>
</comment>
<evidence type="ECO:0000313" key="2">
    <source>
        <dbReference type="EMBL" id="GJT33874.1"/>
    </source>
</evidence>
<gene>
    <name evidence="2" type="ORF">Tco_0924293</name>
</gene>
<dbReference type="PANTHER" id="PTHR46594:SF2">
    <property type="entry name" value="COPPER-TRANSPORTING ATPASE HMA4"/>
    <property type="match status" value="1"/>
</dbReference>
<keyword evidence="1" id="KW-0479">Metal-binding</keyword>
<sequence>MLVSFILLGKYLESKAKGKTSDALAKLIDLAPDTACLLTMNDERNALSETWWLKGPGIQEKQHLLLKSGDKV</sequence>
<evidence type="ECO:0000256" key="1">
    <source>
        <dbReference type="ARBA" id="ARBA00022723"/>
    </source>
</evidence>
<proteinExistence type="predicted"/>
<dbReference type="PANTHER" id="PTHR46594">
    <property type="entry name" value="P-TYPE CATION-TRANSPORTING ATPASE"/>
    <property type="match status" value="1"/>
</dbReference>
<evidence type="ECO:0000313" key="3">
    <source>
        <dbReference type="Proteomes" id="UP001151760"/>
    </source>
</evidence>